<keyword evidence="4" id="KW-1185">Reference proteome</keyword>
<reference evidence="3 4" key="1">
    <citation type="submission" date="2021-03" db="EMBL/GenBank/DDBJ databases">
        <title>Sequencing the genomes of 1000 actinobacteria strains.</title>
        <authorList>
            <person name="Klenk H.-P."/>
        </authorList>
    </citation>
    <scope>NUCLEOTIDE SEQUENCE [LARGE SCALE GENOMIC DNA]</scope>
    <source>
        <strain evidence="3 4">DSM 46713</strain>
    </source>
</reference>
<name>A0ABS5A1J4_9MYCO</name>
<dbReference type="Pfam" id="PF00534">
    <property type="entry name" value="Glycos_transf_1"/>
    <property type="match status" value="1"/>
</dbReference>
<dbReference type="Proteomes" id="UP000694460">
    <property type="component" value="Unassembled WGS sequence"/>
</dbReference>
<dbReference type="InterPro" id="IPR050194">
    <property type="entry name" value="Glycosyltransferase_grp1"/>
</dbReference>
<evidence type="ECO:0000256" key="1">
    <source>
        <dbReference type="ARBA" id="ARBA00022679"/>
    </source>
</evidence>
<protein>
    <submittedName>
        <fullName evidence="3">Glycosyltransferase involved in cell wall biosynthesis</fullName>
    </submittedName>
</protein>
<dbReference type="InterPro" id="IPR001296">
    <property type="entry name" value="Glyco_trans_1"/>
</dbReference>
<evidence type="ECO:0000313" key="3">
    <source>
        <dbReference type="EMBL" id="MBP2455631.1"/>
    </source>
</evidence>
<feature type="domain" description="Glycosyl transferase family 1" evidence="2">
    <location>
        <begin position="225"/>
        <end position="388"/>
    </location>
</feature>
<proteinExistence type="predicted"/>
<dbReference type="PANTHER" id="PTHR45947:SF14">
    <property type="entry name" value="SLL1723 PROTEIN"/>
    <property type="match status" value="1"/>
</dbReference>
<evidence type="ECO:0000313" key="4">
    <source>
        <dbReference type="Proteomes" id="UP000694460"/>
    </source>
</evidence>
<gene>
    <name evidence="3" type="ORF">JOF57_005544</name>
</gene>
<dbReference type="Gene3D" id="3.40.50.2000">
    <property type="entry name" value="Glycogen Phosphorylase B"/>
    <property type="match status" value="2"/>
</dbReference>
<dbReference type="EMBL" id="JAGIOP010000002">
    <property type="protein sequence ID" value="MBP2455631.1"/>
    <property type="molecule type" value="Genomic_DNA"/>
</dbReference>
<organism evidence="3 4">
    <name type="scientific">Mycolicibacterium lutetiense</name>
    <dbReference type="NCBI Taxonomy" id="1641992"/>
    <lineage>
        <taxon>Bacteria</taxon>
        <taxon>Bacillati</taxon>
        <taxon>Actinomycetota</taxon>
        <taxon>Actinomycetes</taxon>
        <taxon>Mycobacteriales</taxon>
        <taxon>Mycobacteriaceae</taxon>
        <taxon>Mycolicibacterium</taxon>
    </lineage>
</organism>
<dbReference type="PANTHER" id="PTHR45947">
    <property type="entry name" value="SULFOQUINOVOSYL TRANSFERASE SQD2"/>
    <property type="match status" value="1"/>
</dbReference>
<comment type="caution">
    <text evidence="3">The sequence shown here is derived from an EMBL/GenBank/DDBJ whole genome shotgun (WGS) entry which is preliminary data.</text>
</comment>
<keyword evidence="1" id="KW-0808">Transferase</keyword>
<dbReference type="SUPFAM" id="SSF53756">
    <property type="entry name" value="UDP-Glycosyltransferase/glycogen phosphorylase"/>
    <property type="match status" value="1"/>
</dbReference>
<evidence type="ECO:0000259" key="2">
    <source>
        <dbReference type="Pfam" id="PF00534"/>
    </source>
</evidence>
<sequence length="414" mass="44312">MATRRDGGTVSGKQIDYLVSRFPVTSETFIVRELDSVSTADGREIGLRSLFPSPDPQVHDIARPWVDKLVRPGAGASVAGLLWALIRHPMITLSILAEVVRGYAARPGLLLRALVTVPIAAAHARDLHSSAGNRHIHAHYATYPALAAWICSRLAGVTYSATIHAHDLYVDQSMLSCKLDGAEFIVTVSEYNRQLLECYTSTPVHVIHAGINTAAYPFRPRRIPDDGPIRALCVASLQEYKGHEVLLRALALGGPGVDRIDLDLIGNGPLRDELQNLATELGLGGRVRFHGGQSETVVKQALAEADLFVLPSIVAADGQMEGLPVALMEALASGIPTVSTSLSGIPELVIPGRTGLLAAPADAQSLRDILEQLISSGPALDDYARTGRDLIEREFDITVSVAALRALFHGAFSS</sequence>
<accession>A0ABS5A1J4</accession>
<dbReference type="RefSeq" id="WP_234938266.1">
    <property type="nucleotide sequence ID" value="NZ_JAGIOP010000002.1"/>
</dbReference>